<comment type="caution">
    <text evidence="2">The sequence shown here is derived from an EMBL/GenBank/DDBJ whole genome shotgun (WGS) entry which is preliminary data.</text>
</comment>
<dbReference type="AlphaFoldDB" id="A0AAN8CZ05"/>
<reference evidence="2 3" key="1">
    <citation type="journal article" date="2023" name="Mol. Biol. Evol.">
        <title>Genomics of Secondarily Temperate Adaptation in the Only Non-Antarctic Icefish.</title>
        <authorList>
            <person name="Rivera-Colon A.G."/>
            <person name="Rayamajhi N."/>
            <person name="Minhas B.F."/>
            <person name="Madrigal G."/>
            <person name="Bilyk K.T."/>
            <person name="Yoon V."/>
            <person name="Hune M."/>
            <person name="Gregory S."/>
            <person name="Cheng C.H.C."/>
            <person name="Catchen J.M."/>
        </authorList>
    </citation>
    <scope>NUCLEOTIDE SEQUENCE [LARGE SCALE GENOMIC DNA]</scope>
    <source>
        <tissue evidence="2">White muscle</tissue>
    </source>
</reference>
<keyword evidence="3" id="KW-1185">Reference proteome</keyword>
<organism evidence="2 3">
    <name type="scientific">Champsocephalus gunnari</name>
    <name type="common">Mackerel icefish</name>
    <dbReference type="NCBI Taxonomy" id="52237"/>
    <lineage>
        <taxon>Eukaryota</taxon>
        <taxon>Metazoa</taxon>
        <taxon>Chordata</taxon>
        <taxon>Craniata</taxon>
        <taxon>Vertebrata</taxon>
        <taxon>Euteleostomi</taxon>
        <taxon>Actinopterygii</taxon>
        <taxon>Neopterygii</taxon>
        <taxon>Teleostei</taxon>
        <taxon>Neoteleostei</taxon>
        <taxon>Acanthomorphata</taxon>
        <taxon>Eupercaria</taxon>
        <taxon>Perciformes</taxon>
        <taxon>Notothenioidei</taxon>
        <taxon>Channichthyidae</taxon>
        <taxon>Champsocephalus</taxon>
    </lineage>
</organism>
<feature type="region of interest" description="Disordered" evidence="1">
    <location>
        <begin position="14"/>
        <end position="39"/>
    </location>
</feature>
<evidence type="ECO:0000313" key="3">
    <source>
        <dbReference type="Proteomes" id="UP001331515"/>
    </source>
</evidence>
<sequence>MVWINEVKRGIDAVEDEGQASKTQTDSVQPAAEGQASGTELKREYRVQWEQEFKWLRTEGGKMFCDICREDKVSKGFVRVCTTMQRSAFRLQQVN</sequence>
<protein>
    <submittedName>
        <fullName evidence="2">Uncharacterized protein</fullName>
    </submittedName>
</protein>
<evidence type="ECO:0000313" key="2">
    <source>
        <dbReference type="EMBL" id="KAK5910653.1"/>
    </source>
</evidence>
<dbReference type="EMBL" id="JAURVH010001528">
    <property type="protein sequence ID" value="KAK5910653.1"/>
    <property type="molecule type" value="Genomic_DNA"/>
</dbReference>
<proteinExistence type="predicted"/>
<name>A0AAN8CZ05_CHAGU</name>
<accession>A0AAN8CZ05</accession>
<gene>
    <name evidence="2" type="ORF">CgunFtcFv8_004896</name>
</gene>
<dbReference type="Proteomes" id="UP001331515">
    <property type="component" value="Unassembled WGS sequence"/>
</dbReference>
<evidence type="ECO:0000256" key="1">
    <source>
        <dbReference type="SAM" id="MobiDB-lite"/>
    </source>
</evidence>